<comment type="caution">
    <text evidence="1">The sequence shown here is derived from an EMBL/GenBank/DDBJ whole genome shotgun (WGS) entry which is preliminary data.</text>
</comment>
<dbReference type="OrthoDB" id="7282653at2"/>
<evidence type="ECO:0000313" key="1">
    <source>
        <dbReference type="EMBL" id="GGO38632.1"/>
    </source>
</evidence>
<gene>
    <name evidence="1" type="ORF">GCM10010991_36220</name>
</gene>
<dbReference type="EMBL" id="BMLP01000013">
    <property type="protein sequence ID" value="GGO38632.1"/>
    <property type="molecule type" value="Genomic_DNA"/>
</dbReference>
<evidence type="ECO:0008006" key="3">
    <source>
        <dbReference type="Google" id="ProtNLM"/>
    </source>
</evidence>
<protein>
    <recommendedName>
        <fullName evidence="3">Biotin carboxyl carrier protein</fullName>
    </recommendedName>
</protein>
<accession>A0A917YQN7</accession>
<proteinExistence type="predicted"/>
<dbReference type="InterPro" id="IPR011053">
    <property type="entry name" value="Single_hybrid_motif"/>
</dbReference>
<dbReference type="Proteomes" id="UP000598196">
    <property type="component" value="Unassembled WGS sequence"/>
</dbReference>
<organism evidence="1 2">
    <name type="scientific">Gemmobacter aquaticus</name>
    <dbReference type="NCBI Taxonomy" id="490185"/>
    <lineage>
        <taxon>Bacteria</taxon>
        <taxon>Pseudomonadati</taxon>
        <taxon>Pseudomonadota</taxon>
        <taxon>Alphaproteobacteria</taxon>
        <taxon>Rhodobacterales</taxon>
        <taxon>Paracoccaceae</taxon>
        <taxon>Gemmobacter</taxon>
    </lineage>
</organism>
<dbReference type="AlphaFoldDB" id="A0A917YQN7"/>
<dbReference type="SUPFAM" id="SSF51230">
    <property type="entry name" value="Single hybrid motif"/>
    <property type="match status" value="1"/>
</dbReference>
<dbReference type="RefSeq" id="WP_146284587.1">
    <property type="nucleotide sequence ID" value="NZ_BMLP01000013.1"/>
</dbReference>
<reference evidence="1 2" key="1">
    <citation type="journal article" date="2014" name="Int. J. Syst. Evol. Microbiol.">
        <title>Complete genome sequence of Corynebacterium casei LMG S-19264T (=DSM 44701T), isolated from a smear-ripened cheese.</title>
        <authorList>
            <consortium name="US DOE Joint Genome Institute (JGI-PGF)"/>
            <person name="Walter F."/>
            <person name="Albersmeier A."/>
            <person name="Kalinowski J."/>
            <person name="Ruckert C."/>
        </authorList>
    </citation>
    <scope>NUCLEOTIDE SEQUENCE [LARGE SCALE GENOMIC DNA]</scope>
    <source>
        <strain evidence="1 2">CGMCC 1.7029</strain>
    </source>
</reference>
<evidence type="ECO:0000313" key="2">
    <source>
        <dbReference type="Proteomes" id="UP000598196"/>
    </source>
</evidence>
<sequence>MLSHTDLDRLLDAMRATGTTELRVTSGSDLLEFGLAPLPVRAEGAPIPPTAVDVARSPAIGFWQRRGLGDGLSPLSVGDSVMAGEILGYVQHALVLWPVAAPADGELVDLGPDEDTLLGHGDPVLQIRNTL</sequence>
<name>A0A917YQN7_9RHOB</name>
<keyword evidence="2" id="KW-1185">Reference proteome</keyword>